<dbReference type="Proteomes" id="UP001153331">
    <property type="component" value="Unassembled WGS sequence"/>
</dbReference>
<gene>
    <name evidence="1" type="ORF">OPT61_g2492</name>
</gene>
<evidence type="ECO:0000313" key="1">
    <source>
        <dbReference type="EMBL" id="KAJ8115983.1"/>
    </source>
</evidence>
<organism evidence="1 2">
    <name type="scientific">Boeremia exigua</name>
    <dbReference type="NCBI Taxonomy" id="749465"/>
    <lineage>
        <taxon>Eukaryota</taxon>
        <taxon>Fungi</taxon>
        <taxon>Dikarya</taxon>
        <taxon>Ascomycota</taxon>
        <taxon>Pezizomycotina</taxon>
        <taxon>Dothideomycetes</taxon>
        <taxon>Pleosporomycetidae</taxon>
        <taxon>Pleosporales</taxon>
        <taxon>Pleosporineae</taxon>
        <taxon>Didymellaceae</taxon>
        <taxon>Boeremia</taxon>
    </lineage>
</organism>
<comment type="caution">
    <text evidence="1">The sequence shown here is derived from an EMBL/GenBank/DDBJ whole genome shotgun (WGS) entry which is preliminary data.</text>
</comment>
<protein>
    <submittedName>
        <fullName evidence="1">Uncharacterized protein</fullName>
    </submittedName>
</protein>
<proteinExistence type="predicted"/>
<evidence type="ECO:0000313" key="2">
    <source>
        <dbReference type="Proteomes" id="UP001153331"/>
    </source>
</evidence>
<accession>A0ACC2ILA0</accession>
<keyword evidence="2" id="KW-1185">Reference proteome</keyword>
<reference evidence="1" key="1">
    <citation type="submission" date="2022-11" db="EMBL/GenBank/DDBJ databases">
        <title>Genome Sequence of Boeremia exigua.</title>
        <authorList>
            <person name="Buettner E."/>
        </authorList>
    </citation>
    <scope>NUCLEOTIDE SEQUENCE</scope>
    <source>
        <strain evidence="1">CU02</strain>
    </source>
</reference>
<dbReference type="EMBL" id="JAPHNI010000113">
    <property type="protein sequence ID" value="KAJ8115983.1"/>
    <property type="molecule type" value="Genomic_DNA"/>
</dbReference>
<name>A0ACC2ILA0_9PLEO</name>
<sequence>MWLLGTTTLELYDFLTDVPDYVILSHTWGPEEVSFDDIKDPQLRRTLKGFDKILGCCQQALQDGFEWVWIDTCCIDKRSSAELSEAINSMYEWYWRAAKCYAYLSDAPEQRPFMKSVWFERGWTLQELLAPATVEFFDHEWNFMGTKLSLSNNIQEATGIHRTFIFDRHTIQDASVATKFSWASKRVTTRTEDVAYCLLGLMGVNMPMLYGEGGNAFIRLQLELLKNSNDHTIFAWGAFEKAHLDAAEFRATTTVLAPSPACFRYSAGFRTTFADRSDRSLTHEITNNGLRICLPCVDKPGNGHESTSLAWLYCKDAQGRIIGIELKKTLLTGCYLRPNKQLYTRPTGPSNKLGKLVDMYLQISDRDWFTQKYEQLRGETASLRVSRIHTYRGCYVQVVSLSSEHDVSTDKDLVEASATLTVDANYIVNELIVPDDKVASLRILSPRVPDKEHLVMLGVHRSQPIIHTIARMYSNQNSTSKNWYKALGETPNRRDGYVRDYARVGDGSFQHIIQAKVMKEGTRLTWSVTITAADEADRHDYYGKFGLSSKEKHQENNLACFCLDCRFQRLRASLVNRPASLSTLSLEVQRSELATMHRQQQKQRRDDATDHVVECTCPICAKESRIEVRVIR</sequence>